<keyword evidence="3" id="KW-0001">2Fe-2S</keyword>
<evidence type="ECO:0000256" key="2">
    <source>
        <dbReference type="ARBA" id="ARBA00022630"/>
    </source>
</evidence>
<feature type="domain" description="FAD-binding FR-type" evidence="9">
    <location>
        <begin position="15"/>
        <end position="117"/>
    </location>
</feature>
<dbReference type="InterPro" id="IPR017927">
    <property type="entry name" value="FAD-bd_FR_type"/>
</dbReference>
<dbReference type="SUPFAM" id="SSF54292">
    <property type="entry name" value="2Fe-2S ferredoxin-like"/>
    <property type="match status" value="1"/>
</dbReference>
<dbReference type="InterPro" id="IPR050415">
    <property type="entry name" value="MRET"/>
</dbReference>
<evidence type="ECO:0000313" key="11">
    <source>
        <dbReference type="Proteomes" id="UP001500909"/>
    </source>
</evidence>
<dbReference type="PROSITE" id="PS51384">
    <property type="entry name" value="FAD_FR"/>
    <property type="match status" value="1"/>
</dbReference>
<accession>A0ABN1A9Y1</accession>
<keyword evidence="5" id="KW-0560">Oxidoreductase</keyword>
<evidence type="ECO:0000259" key="9">
    <source>
        <dbReference type="PROSITE" id="PS51384"/>
    </source>
</evidence>
<dbReference type="Gene3D" id="2.40.30.10">
    <property type="entry name" value="Translation factors"/>
    <property type="match status" value="1"/>
</dbReference>
<dbReference type="RefSeq" id="WP_346096285.1">
    <property type="nucleotide sequence ID" value="NZ_BAAABY010000028.1"/>
</dbReference>
<reference evidence="10 11" key="1">
    <citation type="journal article" date="2019" name="Int. J. Syst. Evol. Microbiol.">
        <title>The Global Catalogue of Microorganisms (GCM) 10K type strain sequencing project: providing services to taxonomists for standard genome sequencing and annotation.</title>
        <authorList>
            <consortium name="The Broad Institute Genomics Platform"/>
            <consortium name="The Broad Institute Genome Sequencing Center for Infectious Disease"/>
            <person name="Wu L."/>
            <person name="Ma J."/>
        </authorList>
    </citation>
    <scope>NUCLEOTIDE SEQUENCE [LARGE SCALE GENOMIC DNA]</scope>
    <source>
        <strain evidence="10 11">JCM 4805</strain>
    </source>
</reference>
<dbReference type="PRINTS" id="PR00409">
    <property type="entry name" value="PHDIOXRDTASE"/>
</dbReference>
<dbReference type="InterPro" id="IPR006058">
    <property type="entry name" value="2Fe2S_fd_BS"/>
</dbReference>
<dbReference type="Pfam" id="PF00111">
    <property type="entry name" value="Fer2"/>
    <property type="match status" value="1"/>
</dbReference>
<dbReference type="SUPFAM" id="SSF63380">
    <property type="entry name" value="Riboflavin synthase domain-like"/>
    <property type="match status" value="1"/>
</dbReference>
<keyword evidence="2" id="KW-0285">Flavoprotein</keyword>
<evidence type="ECO:0000256" key="6">
    <source>
        <dbReference type="ARBA" id="ARBA00023004"/>
    </source>
</evidence>
<dbReference type="PANTHER" id="PTHR47354:SF1">
    <property type="entry name" value="CARNITINE MONOOXYGENASE REDUCTASE SUBUNIT"/>
    <property type="match status" value="1"/>
</dbReference>
<proteinExistence type="predicted"/>
<evidence type="ECO:0000256" key="5">
    <source>
        <dbReference type="ARBA" id="ARBA00023002"/>
    </source>
</evidence>
<comment type="caution">
    <text evidence="10">The sequence shown here is derived from an EMBL/GenBank/DDBJ whole genome shotgun (WGS) entry which is preliminary data.</text>
</comment>
<keyword evidence="11" id="KW-1185">Reference proteome</keyword>
<comment type="cofactor">
    <cofactor evidence="1">
        <name>FAD</name>
        <dbReference type="ChEBI" id="CHEBI:57692"/>
    </cofactor>
</comment>
<evidence type="ECO:0000256" key="4">
    <source>
        <dbReference type="ARBA" id="ARBA00022723"/>
    </source>
</evidence>
<dbReference type="EMBL" id="BAAABY010000028">
    <property type="protein sequence ID" value="GAA0471278.1"/>
    <property type="molecule type" value="Genomic_DNA"/>
</dbReference>
<dbReference type="Pfam" id="PF00175">
    <property type="entry name" value="NAD_binding_1"/>
    <property type="match status" value="1"/>
</dbReference>
<dbReference type="InterPro" id="IPR001041">
    <property type="entry name" value="2Fe-2S_ferredoxin-type"/>
</dbReference>
<evidence type="ECO:0000256" key="3">
    <source>
        <dbReference type="ARBA" id="ARBA00022714"/>
    </source>
</evidence>
<dbReference type="PROSITE" id="PS00197">
    <property type="entry name" value="2FE2S_FER_1"/>
    <property type="match status" value="1"/>
</dbReference>
<dbReference type="Proteomes" id="UP001500909">
    <property type="component" value="Unassembled WGS sequence"/>
</dbReference>
<keyword evidence="7" id="KW-0411">Iron-sulfur</keyword>
<dbReference type="InterPro" id="IPR001433">
    <property type="entry name" value="OxRdtase_FAD/NAD-bd"/>
</dbReference>
<sequence>MSDATSTPVRRAASSPVLDLLVARKRDVAEGVCELSLRLPDGGALPDWSPGAHLDLHLAPGLARPYSLCGDPGVREEWRVAVLRERAGTGGSSYVHDRLAAGDKVTVSAPRNHFPFEPPSDPAARCLFLAGGIGITPLLPMIARAHAAGTDWRLLYGGRTRASMAYADHLAAYGERVTLRPEDEFGLLDLAAFLAHADAAAHVYACGPEPLLAAIEERCRAAGLPDGALHVERFRPAPATSAPLGGSPADGANAGAVSADTLSTDAAFDVELADSGRTVRVAPGRTILEAVEEAGVQVLSSCRAGTCGTCETEVLAGTPDHRDQLLTDAERAAGDTMLICVSRARTPHLKLAL</sequence>
<keyword evidence="6" id="KW-0408">Iron</keyword>
<feature type="domain" description="2Fe-2S ferredoxin-type" evidence="8">
    <location>
        <begin position="268"/>
        <end position="353"/>
    </location>
</feature>
<evidence type="ECO:0000256" key="1">
    <source>
        <dbReference type="ARBA" id="ARBA00001974"/>
    </source>
</evidence>
<name>A0ABN1A9Y1_9ACTN</name>
<dbReference type="PROSITE" id="PS51085">
    <property type="entry name" value="2FE2S_FER_2"/>
    <property type="match status" value="1"/>
</dbReference>
<dbReference type="InterPro" id="IPR012675">
    <property type="entry name" value="Beta-grasp_dom_sf"/>
</dbReference>
<gene>
    <name evidence="10" type="ORF">GCM10010361_39270</name>
</gene>
<dbReference type="CDD" id="cd06185">
    <property type="entry name" value="PDR_like"/>
    <property type="match status" value="1"/>
</dbReference>
<evidence type="ECO:0000256" key="7">
    <source>
        <dbReference type="ARBA" id="ARBA00023014"/>
    </source>
</evidence>
<dbReference type="InterPro" id="IPR039261">
    <property type="entry name" value="FNR_nucleotide-bd"/>
</dbReference>
<dbReference type="Gene3D" id="3.10.20.30">
    <property type="match status" value="1"/>
</dbReference>
<keyword evidence="4" id="KW-0479">Metal-binding</keyword>
<dbReference type="SUPFAM" id="SSF52343">
    <property type="entry name" value="Ferredoxin reductase-like, C-terminal NADP-linked domain"/>
    <property type="match status" value="1"/>
</dbReference>
<evidence type="ECO:0000259" key="8">
    <source>
        <dbReference type="PROSITE" id="PS51085"/>
    </source>
</evidence>
<dbReference type="Gene3D" id="3.40.50.80">
    <property type="entry name" value="Nucleotide-binding domain of ferredoxin-NADP reductase (FNR) module"/>
    <property type="match status" value="1"/>
</dbReference>
<protein>
    <submittedName>
        <fullName evidence="10">PDR/VanB family oxidoreductase</fullName>
    </submittedName>
</protein>
<organism evidence="10 11">
    <name type="scientific">Streptomyces olivaceiscleroticus</name>
    <dbReference type="NCBI Taxonomy" id="68245"/>
    <lineage>
        <taxon>Bacteria</taxon>
        <taxon>Bacillati</taxon>
        <taxon>Actinomycetota</taxon>
        <taxon>Actinomycetes</taxon>
        <taxon>Kitasatosporales</taxon>
        <taxon>Streptomycetaceae</taxon>
        <taxon>Streptomyces</taxon>
    </lineage>
</organism>
<dbReference type="InterPro" id="IPR036010">
    <property type="entry name" value="2Fe-2S_ferredoxin-like_sf"/>
</dbReference>
<dbReference type="CDD" id="cd00207">
    <property type="entry name" value="fer2"/>
    <property type="match status" value="1"/>
</dbReference>
<dbReference type="InterPro" id="IPR017938">
    <property type="entry name" value="Riboflavin_synthase-like_b-brl"/>
</dbReference>
<evidence type="ECO:0000313" key="10">
    <source>
        <dbReference type="EMBL" id="GAA0471278.1"/>
    </source>
</evidence>
<dbReference type="PANTHER" id="PTHR47354">
    <property type="entry name" value="NADH OXIDOREDUCTASE HCR"/>
    <property type="match status" value="1"/>
</dbReference>